<dbReference type="STRING" id="454194.PYK22_01498"/>
<dbReference type="AlphaFoldDB" id="A0A0B6WWM5"/>
<proteinExistence type="predicted"/>
<dbReference type="EMBL" id="CBXV010000005">
    <property type="protein sequence ID" value="CDM65496.1"/>
    <property type="molecule type" value="Genomic_DNA"/>
</dbReference>
<dbReference type="InterPro" id="IPR018700">
    <property type="entry name" value="DUF2204"/>
</dbReference>
<gene>
    <name evidence="1" type="ORF">PYK22_01498</name>
</gene>
<reference evidence="1 2" key="2">
    <citation type="submission" date="2015-01" db="EMBL/GenBank/DDBJ databases">
        <title>Complete genome sequence of Pyrinomonas methylaliphatogenes type strain K22T.</title>
        <authorList>
            <person name="Lee K.C.Y."/>
            <person name="Power J.F."/>
            <person name="Dunfield P.F."/>
            <person name="Morgan X.C."/>
            <person name="Huttenhower C."/>
            <person name="Stott M.B."/>
        </authorList>
    </citation>
    <scope>NUCLEOTIDE SEQUENCE [LARGE SCALE GENOMIC DNA]</scope>
    <source>
        <strain evidence="1 2">K22</strain>
    </source>
</reference>
<dbReference type="Proteomes" id="UP000031518">
    <property type="component" value="Unassembled WGS sequence"/>
</dbReference>
<evidence type="ECO:0000313" key="2">
    <source>
        <dbReference type="Proteomes" id="UP000031518"/>
    </source>
</evidence>
<accession>A0A0B6WWM5</accession>
<evidence type="ECO:0000313" key="1">
    <source>
        <dbReference type="EMBL" id="CDM65496.1"/>
    </source>
</evidence>
<reference evidence="1 2" key="1">
    <citation type="submission" date="2013-12" db="EMBL/GenBank/DDBJ databases">
        <authorList>
            <person name="Stott M."/>
        </authorList>
    </citation>
    <scope>NUCLEOTIDE SEQUENCE [LARGE SCALE GENOMIC DNA]</scope>
    <source>
        <strain evidence="1 2">K22</strain>
    </source>
</reference>
<name>A0A0B6WWM5_9BACT</name>
<dbReference type="RefSeq" id="WP_162199816.1">
    <property type="nucleotide sequence ID" value="NZ_CBXV010000005.1"/>
</dbReference>
<dbReference type="InterPro" id="IPR043519">
    <property type="entry name" value="NT_sf"/>
</dbReference>
<sequence>MVLPCQDSASGLRVDLIFSFSPYKQQAIERAVRAQVGNTIVRFASAEDLIIHKIIAGRERDLEDVERILRKRGDVDFSYIENWLQQFATVIDAPLVEELEKIRSKVKGQESGRRVR</sequence>
<protein>
    <submittedName>
        <fullName evidence="1">Uncharacterized protein</fullName>
    </submittedName>
</protein>
<dbReference type="SUPFAM" id="SSF81301">
    <property type="entry name" value="Nucleotidyltransferase"/>
    <property type="match status" value="1"/>
</dbReference>
<organism evidence="1 2">
    <name type="scientific">Pyrinomonas methylaliphatogenes</name>
    <dbReference type="NCBI Taxonomy" id="454194"/>
    <lineage>
        <taxon>Bacteria</taxon>
        <taxon>Pseudomonadati</taxon>
        <taxon>Acidobacteriota</taxon>
        <taxon>Blastocatellia</taxon>
        <taxon>Blastocatellales</taxon>
        <taxon>Pyrinomonadaceae</taxon>
        <taxon>Pyrinomonas</taxon>
    </lineage>
</organism>
<keyword evidence="2" id="KW-1185">Reference proteome</keyword>
<dbReference type="Pfam" id="PF09970">
    <property type="entry name" value="DUF2204"/>
    <property type="match status" value="1"/>
</dbReference>